<evidence type="ECO:0000313" key="1">
    <source>
        <dbReference type="EMBL" id="KGO74172.1"/>
    </source>
</evidence>
<dbReference type="AlphaFoldDB" id="A0A0A2L2A4"/>
<dbReference type="OMA" id="HHRYSHC"/>
<dbReference type="Proteomes" id="UP000030104">
    <property type="component" value="Unassembled WGS sequence"/>
</dbReference>
<dbReference type="HOGENOM" id="CLU_1949538_0_0_1"/>
<proteinExistence type="predicted"/>
<evidence type="ECO:0000313" key="2">
    <source>
        <dbReference type="Proteomes" id="UP000030104"/>
    </source>
</evidence>
<keyword evidence="2" id="KW-1185">Reference proteome</keyword>
<dbReference type="OrthoDB" id="4259988at2759"/>
<dbReference type="PhylomeDB" id="A0A0A2L2A4"/>
<protein>
    <submittedName>
        <fullName evidence="1">Uncharacterized protein</fullName>
    </submittedName>
</protein>
<gene>
    <name evidence="1" type="ORF">PITC_022300</name>
</gene>
<reference evidence="1 2" key="1">
    <citation type="journal article" date="2015" name="Mol. Plant Microbe Interact.">
        <title>Genome, transcriptome, and functional analyses of Penicillium expansum provide new insights into secondary metabolism and pathogenicity.</title>
        <authorList>
            <person name="Ballester A.R."/>
            <person name="Marcet-Houben M."/>
            <person name="Levin E."/>
            <person name="Sela N."/>
            <person name="Selma-Lazaro C."/>
            <person name="Carmona L."/>
            <person name="Wisniewski M."/>
            <person name="Droby S."/>
            <person name="Gonzalez-Candelas L."/>
            <person name="Gabaldon T."/>
        </authorList>
    </citation>
    <scope>NUCLEOTIDE SEQUENCE [LARGE SCALE GENOMIC DNA]</scope>
    <source>
        <strain evidence="1 2">PHI-1</strain>
    </source>
</reference>
<accession>A0A0A2L2A4</accession>
<dbReference type="EMBL" id="JQGA01000705">
    <property type="protein sequence ID" value="KGO74172.1"/>
    <property type="molecule type" value="Genomic_DNA"/>
</dbReference>
<comment type="caution">
    <text evidence="1">The sequence shown here is derived from an EMBL/GenBank/DDBJ whole genome shotgun (WGS) entry which is preliminary data.</text>
</comment>
<name>A0A0A2L2A4_PENIT</name>
<organism evidence="1 2">
    <name type="scientific">Penicillium italicum</name>
    <name type="common">Blue mold</name>
    <dbReference type="NCBI Taxonomy" id="40296"/>
    <lineage>
        <taxon>Eukaryota</taxon>
        <taxon>Fungi</taxon>
        <taxon>Dikarya</taxon>
        <taxon>Ascomycota</taxon>
        <taxon>Pezizomycotina</taxon>
        <taxon>Eurotiomycetes</taxon>
        <taxon>Eurotiomycetidae</taxon>
        <taxon>Eurotiales</taxon>
        <taxon>Aspergillaceae</taxon>
        <taxon>Penicillium</taxon>
    </lineage>
</organism>
<sequence length="129" mass="15246">MSTRTAFRTRIEDIPVSDGPSGKNVVWATVYFDPDEARLPDLELVRLMMYRVLNRQIRVDEFPMHHRYSHCLSIRVAGELPHDDAVHEVAEAMLDYYYERVKSGEYVINRTYVFRRRSRDLVSLESSKH</sequence>